<reference evidence="3 4" key="1">
    <citation type="journal article" date="2021" name="Plant Biotechnol. J.">
        <title>Multi-omics assisted identification of the key and species-specific regulatory components of drought-tolerant mechanisms in Gossypium stocksii.</title>
        <authorList>
            <person name="Yu D."/>
            <person name="Ke L."/>
            <person name="Zhang D."/>
            <person name="Wu Y."/>
            <person name="Sun Y."/>
            <person name="Mei J."/>
            <person name="Sun J."/>
            <person name="Sun Y."/>
        </authorList>
    </citation>
    <scope>NUCLEOTIDE SEQUENCE [LARGE SCALE GENOMIC DNA]</scope>
    <source>
        <strain evidence="4">cv. E1</strain>
        <tissue evidence="3">Leaf</tissue>
    </source>
</reference>
<gene>
    <name evidence="3" type="ORF">J1N35_040817</name>
</gene>
<dbReference type="SUPFAM" id="SSF50630">
    <property type="entry name" value="Acid proteases"/>
    <property type="match status" value="1"/>
</dbReference>
<name>A0A9D3ZJ50_9ROSI</name>
<dbReference type="AlphaFoldDB" id="A0A9D3ZJ50"/>
<comment type="caution">
    <text evidence="3">The sequence shown here is derived from an EMBL/GenBank/DDBJ whole genome shotgun (WGS) entry which is preliminary data.</text>
</comment>
<dbReference type="InterPro" id="IPR018061">
    <property type="entry name" value="Retropepsins"/>
</dbReference>
<dbReference type="GO" id="GO:0004190">
    <property type="term" value="F:aspartic-type endopeptidase activity"/>
    <property type="evidence" value="ECO:0007669"/>
    <property type="project" value="InterPro"/>
</dbReference>
<accession>A0A9D3ZJ50</accession>
<keyword evidence="4" id="KW-1185">Reference proteome</keyword>
<dbReference type="PROSITE" id="PS50175">
    <property type="entry name" value="ASP_PROT_RETROV"/>
    <property type="match status" value="1"/>
</dbReference>
<feature type="domain" description="Peptidase A2" evidence="2">
    <location>
        <begin position="191"/>
        <end position="228"/>
    </location>
</feature>
<proteinExistence type="predicted"/>
<evidence type="ECO:0000259" key="2">
    <source>
        <dbReference type="PROSITE" id="PS50175"/>
    </source>
</evidence>
<dbReference type="Proteomes" id="UP000828251">
    <property type="component" value="Unassembled WGS sequence"/>
</dbReference>
<dbReference type="InterPro" id="IPR001995">
    <property type="entry name" value="Peptidase_A2_cat"/>
</dbReference>
<feature type="non-terminal residue" evidence="3">
    <location>
        <position position="1"/>
    </location>
</feature>
<evidence type="ECO:0000256" key="1">
    <source>
        <dbReference type="ARBA" id="ARBA00022801"/>
    </source>
</evidence>
<protein>
    <recommendedName>
        <fullName evidence="2">Peptidase A2 domain-containing protein</fullName>
    </recommendedName>
</protein>
<organism evidence="3 4">
    <name type="scientific">Gossypium stocksii</name>
    <dbReference type="NCBI Taxonomy" id="47602"/>
    <lineage>
        <taxon>Eukaryota</taxon>
        <taxon>Viridiplantae</taxon>
        <taxon>Streptophyta</taxon>
        <taxon>Embryophyta</taxon>
        <taxon>Tracheophyta</taxon>
        <taxon>Spermatophyta</taxon>
        <taxon>Magnoliopsida</taxon>
        <taxon>eudicotyledons</taxon>
        <taxon>Gunneridae</taxon>
        <taxon>Pentapetalae</taxon>
        <taxon>rosids</taxon>
        <taxon>malvids</taxon>
        <taxon>Malvales</taxon>
        <taxon>Malvaceae</taxon>
        <taxon>Malvoideae</taxon>
        <taxon>Gossypium</taxon>
    </lineage>
</organism>
<evidence type="ECO:0000313" key="4">
    <source>
        <dbReference type="Proteomes" id="UP000828251"/>
    </source>
</evidence>
<dbReference type="Pfam" id="PF00077">
    <property type="entry name" value="RVP"/>
    <property type="match status" value="1"/>
</dbReference>
<evidence type="ECO:0000313" key="3">
    <source>
        <dbReference type="EMBL" id="KAH1039074.1"/>
    </source>
</evidence>
<sequence>RLIEECLCLRIQTKNADIKDLAEDLAISWTAINEYTNTAEVEIKEVNNRIIELFEPNKITMEIQPKLLHLKDLSIPKDWIIGDINNASTSKPVSTIEYMASGDKLYFKNNLLTNIDDNLVLLSNYQIEEEKDNRSTTSSTPIRMKTVHIPIFPTEPSRNSRNTRIEDIQTLVQDTKNCIYIEITIKDKNPLNALLDTGATTSSCKMDIIPKEYWQPEKRPMKVSGIDGLMDRGKKPLMGEWNVVHKKPNKGKVTKSNKGFVPIPTQEPFYPNQGYYVQYPMVRSPNGTQFSLTPKKAQYLLQHDTYVLWTDGIRILVYNTERPHQERDEESV</sequence>
<dbReference type="EMBL" id="JAIQCV010000012">
    <property type="protein sequence ID" value="KAH1039074.1"/>
    <property type="molecule type" value="Genomic_DNA"/>
</dbReference>
<dbReference type="OrthoDB" id="1364490at2759"/>
<keyword evidence="1" id="KW-0378">Hydrolase</keyword>
<dbReference type="GO" id="GO:0006508">
    <property type="term" value="P:proteolysis"/>
    <property type="evidence" value="ECO:0007669"/>
    <property type="project" value="InterPro"/>
</dbReference>
<dbReference type="InterPro" id="IPR021109">
    <property type="entry name" value="Peptidase_aspartic_dom_sf"/>
</dbReference>